<evidence type="ECO:0000256" key="1">
    <source>
        <dbReference type="SAM" id="MobiDB-lite"/>
    </source>
</evidence>
<evidence type="ECO:0000313" key="2">
    <source>
        <dbReference type="EMBL" id="MCC5463990.1"/>
    </source>
</evidence>
<evidence type="ECO:0000313" key="3">
    <source>
        <dbReference type="Proteomes" id="UP001165492"/>
    </source>
</evidence>
<comment type="caution">
    <text evidence="2">The sequence shown here is derived from an EMBL/GenBank/DDBJ whole genome shotgun (WGS) entry which is preliminary data.</text>
</comment>
<reference evidence="2" key="1">
    <citation type="submission" date="2021-11" db="EMBL/GenBank/DDBJ databases">
        <title>Description of a new species Pelosinus isolated from the bottom sediments of Lake Baikal.</title>
        <authorList>
            <person name="Zakharyuk A."/>
        </authorList>
    </citation>
    <scope>NUCLEOTIDE SEQUENCE</scope>
    <source>
        <strain evidence="2">Bkl1</strain>
    </source>
</reference>
<organism evidence="2 3">
    <name type="scientific">Pelosinus baikalensis</name>
    <dbReference type="NCBI Taxonomy" id="2892015"/>
    <lineage>
        <taxon>Bacteria</taxon>
        <taxon>Bacillati</taxon>
        <taxon>Bacillota</taxon>
        <taxon>Negativicutes</taxon>
        <taxon>Selenomonadales</taxon>
        <taxon>Sporomusaceae</taxon>
        <taxon>Pelosinus</taxon>
    </lineage>
</organism>
<keyword evidence="3" id="KW-1185">Reference proteome</keyword>
<dbReference type="Proteomes" id="UP001165492">
    <property type="component" value="Unassembled WGS sequence"/>
</dbReference>
<feature type="region of interest" description="Disordered" evidence="1">
    <location>
        <begin position="14"/>
        <end position="33"/>
    </location>
</feature>
<protein>
    <submittedName>
        <fullName evidence="2">Uncharacterized protein</fullName>
    </submittedName>
</protein>
<proteinExistence type="predicted"/>
<accession>A0ABS8HLT0</accession>
<gene>
    <name evidence="2" type="ORF">LMF89_01280</name>
</gene>
<dbReference type="EMBL" id="JAJHJB010000001">
    <property type="protein sequence ID" value="MCC5463990.1"/>
    <property type="molecule type" value="Genomic_DNA"/>
</dbReference>
<sequence length="51" mass="5592">MVAIQGKTRVYSWGKSTVPARGGDSSSPQRRGDLRSIYEAKDAIPGKMRIL</sequence>
<name>A0ABS8HLT0_9FIRM</name>